<dbReference type="InterPro" id="IPR009057">
    <property type="entry name" value="Homeodomain-like_sf"/>
</dbReference>
<dbReference type="EMBL" id="PYGE01000015">
    <property type="protein sequence ID" value="PSL01144.1"/>
    <property type="molecule type" value="Genomic_DNA"/>
</dbReference>
<dbReference type="GO" id="GO:0003700">
    <property type="term" value="F:DNA-binding transcription factor activity"/>
    <property type="evidence" value="ECO:0007669"/>
    <property type="project" value="InterPro"/>
</dbReference>
<keyword evidence="3" id="KW-0804">Transcription</keyword>
<dbReference type="Proteomes" id="UP000243528">
    <property type="component" value="Unassembled WGS sequence"/>
</dbReference>
<comment type="caution">
    <text evidence="5">The sequence shown here is derived from an EMBL/GenBank/DDBJ whole genome shotgun (WGS) entry which is preliminary data.</text>
</comment>
<dbReference type="PANTHER" id="PTHR46796:SF15">
    <property type="entry name" value="BLL1074 PROTEIN"/>
    <property type="match status" value="1"/>
</dbReference>
<dbReference type="InterPro" id="IPR018060">
    <property type="entry name" value="HTH_AraC"/>
</dbReference>
<evidence type="ECO:0000259" key="4">
    <source>
        <dbReference type="PROSITE" id="PS01124"/>
    </source>
</evidence>
<gene>
    <name evidence="5" type="ORF">CLV30_11580</name>
</gene>
<dbReference type="Pfam" id="PF12833">
    <property type="entry name" value="HTH_18"/>
    <property type="match status" value="1"/>
</dbReference>
<feature type="domain" description="HTH araC/xylS-type" evidence="4">
    <location>
        <begin position="174"/>
        <end position="274"/>
    </location>
</feature>
<evidence type="ECO:0000256" key="2">
    <source>
        <dbReference type="ARBA" id="ARBA00023125"/>
    </source>
</evidence>
<proteinExistence type="predicted"/>
<keyword evidence="1" id="KW-0805">Transcription regulation</keyword>
<dbReference type="PANTHER" id="PTHR46796">
    <property type="entry name" value="HTH-TYPE TRANSCRIPTIONAL ACTIVATOR RHAS-RELATED"/>
    <property type="match status" value="1"/>
</dbReference>
<dbReference type="GO" id="GO:0043565">
    <property type="term" value="F:sequence-specific DNA binding"/>
    <property type="evidence" value="ECO:0007669"/>
    <property type="project" value="InterPro"/>
</dbReference>
<dbReference type="OrthoDB" id="2559672at2"/>
<organism evidence="5 6">
    <name type="scientific">Haloactinopolyspora alba</name>
    <dbReference type="NCBI Taxonomy" id="648780"/>
    <lineage>
        <taxon>Bacteria</taxon>
        <taxon>Bacillati</taxon>
        <taxon>Actinomycetota</taxon>
        <taxon>Actinomycetes</taxon>
        <taxon>Jiangellales</taxon>
        <taxon>Jiangellaceae</taxon>
        <taxon>Haloactinopolyspora</taxon>
    </lineage>
</organism>
<dbReference type="RefSeq" id="WP_106538718.1">
    <property type="nucleotide sequence ID" value="NZ_ML142900.1"/>
</dbReference>
<evidence type="ECO:0000313" key="5">
    <source>
        <dbReference type="EMBL" id="PSL01144.1"/>
    </source>
</evidence>
<keyword evidence="2" id="KW-0238">DNA-binding</keyword>
<accession>A0A2P8DVB6</accession>
<sequence>MGQRVVTAQRHEADDVSWAFARCLPHPALSDDVVGYTGYAEHAVAPMRRREVPAPRVPVIVSFGDTIEVVDGAGRFSPQPLTSFVAGFSDGHAVTEYVGRQRGVQIDLTPLGAYRLLGLAGAELCSGVLDLHSVLGAPADRLVEQLAAAPDWPARFELVDAALLRRRERAPAVDDAVGWAWRRLVATGGLVPVGALVDDIGCSRRHFVQRFRRHAGLGPKASARVLRFDRAVRLLGSARSISDVAADTGYADHSHLVREFRSMAGCTPTELRVERGLPSTFRPDEIEVT</sequence>
<reference evidence="5 6" key="1">
    <citation type="submission" date="2018-03" db="EMBL/GenBank/DDBJ databases">
        <title>Genomic Encyclopedia of Archaeal and Bacterial Type Strains, Phase II (KMG-II): from individual species to whole genera.</title>
        <authorList>
            <person name="Goeker M."/>
        </authorList>
    </citation>
    <scope>NUCLEOTIDE SEQUENCE [LARGE SCALE GENOMIC DNA]</scope>
    <source>
        <strain evidence="5 6">DSM 45211</strain>
    </source>
</reference>
<dbReference type="InterPro" id="IPR050204">
    <property type="entry name" value="AraC_XylS_family_regulators"/>
</dbReference>
<evidence type="ECO:0000256" key="1">
    <source>
        <dbReference type="ARBA" id="ARBA00023015"/>
    </source>
</evidence>
<evidence type="ECO:0000313" key="6">
    <source>
        <dbReference type="Proteomes" id="UP000243528"/>
    </source>
</evidence>
<dbReference type="SUPFAM" id="SSF46689">
    <property type="entry name" value="Homeodomain-like"/>
    <property type="match status" value="1"/>
</dbReference>
<protein>
    <submittedName>
        <fullName evidence="5">AraC family transcriptional regulator</fullName>
    </submittedName>
</protein>
<dbReference type="AlphaFoldDB" id="A0A2P8DVB6"/>
<evidence type="ECO:0000256" key="3">
    <source>
        <dbReference type="ARBA" id="ARBA00023163"/>
    </source>
</evidence>
<dbReference type="PROSITE" id="PS01124">
    <property type="entry name" value="HTH_ARAC_FAMILY_2"/>
    <property type="match status" value="1"/>
</dbReference>
<keyword evidence="6" id="KW-1185">Reference proteome</keyword>
<dbReference type="Gene3D" id="1.10.10.60">
    <property type="entry name" value="Homeodomain-like"/>
    <property type="match status" value="1"/>
</dbReference>
<name>A0A2P8DVB6_9ACTN</name>
<dbReference type="SMART" id="SM00342">
    <property type="entry name" value="HTH_ARAC"/>
    <property type="match status" value="1"/>
</dbReference>